<dbReference type="InterPro" id="IPR007527">
    <property type="entry name" value="Znf_SWIM"/>
</dbReference>
<keyword evidence="2" id="KW-0479">Metal-binding</keyword>
<evidence type="ECO:0000259" key="4">
    <source>
        <dbReference type="PROSITE" id="PS50966"/>
    </source>
</evidence>
<dbReference type="InterPro" id="IPR014001">
    <property type="entry name" value="Helicase_ATP-bd"/>
</dbReference>
<sequence length="1041" mass="119869">MKKITLKQIKDMCGTVSYKKGDAFYRTNKITFIESTPEKYKAVVSAKDDFHVLIEFNELNKLTTTCTCPKLSSFQKECQHVAAVLIAVHDEQNKSPIVQEISHGSNDQLQSLFSHNSSRPARYRSRFENRQTVELQLLCDLHIGEQTLIRIEIELDGVKVNNIREFLLDLENGIPHTLSSNFTFNTFFHCFTREDEAVLQQFIQIGKDEKFISESYIIIPPSHWEQMKVLLQEAPLVKVIEKPFSLTSDILPLRFHLTEAKNHSYVLQVEGLEKIMILDPYSTVLYNGELIDFERSDFNLLLDLRKLLKDSSVIQVPKKQLSSFIEKVVPGLRKLGVVQLSSTIVNEVNEAPLVAKLFLDRIKNRLLIGLEFQYENIILNPLDDTDDASSYVLVRDIEKEQTILRLLDESECTKTDGGFYLHNEALEYEFLYYIVPKLQKLTQIYATTAVRNRIFRPNAKPRIRVKVNKERTNWLDFKFKMDGIAEDEIRGLLSAIEEKRKYYRLKSGSLFSLETKEIKEIQRFLTTIPEETDIHEGISLPITKSAKYLSIFGEHDAYEAETTFKEFLSALHSPSKLDFDVPTVLQDTLRDYQKLGFNWMKTLSSYGFGGVLADDMGLGKTLQSIAFISSELPSIRTKKLPVLIVCPSSLTYNWLAEFGKFTPDIQVIVIDGEKKARAEIQSDVTEYDVLITSYPLLRADIDWYEKRAFHTIFFDEAQAFKNATTQTAKAAKKLQAENRFALTGTPVENSPEELWSIYHIVFPELFQGLFEFSYLTSKDIAKRIRPFLLRRLKEDVLHELPDKNETTESIDLSKDQKELYAGYLAKLRHDTLKHLDKETLRKNRIKILAGLTRLRQICCHPGLFVDGYKGKSSKLEQLLEIIEECKHSGRKVLIFSQFTKMLQIIGQSLTKQGLPYFYLDGQTPSEERLELCNRFNDGERSFFLISLKAGGTGLNLTGADTVILYDSWWNPAVEEQAMDRAHRIGQSNVVHVIKLVTKGTIEEKINELQEKKRQMIEEIMDTEGKQGYKLSDEDIREILNI</sequence>
<name>A0ABS2DDC7_9BACI</name>
<dbReference type="InterPro" id="IPR001650">
    <property type="entry name" value="Helicase_C-like"/>
</dbReference>
<dbReference type="InterPro" id="IPR013663">
    <property type="entry name" value="Helicase_SWF/SNF/SWI_bac"/>
</dbReference>
<dbReference type="SUPFAM" id="SSF52540">
    <property type="entry name" value="P-loop containing nucleoside triphosphate hydrolases"/>
    <property type="match status" value="2"/>
</dbReference>
<accession>A0ABS2DDC7</accession>
<dbReference type="GO" id="GO:0004386">
    <property type="term" value="F:helicase activity"/>
    <property type="evidence" value="ECO:0007669"/>
    <property type="project" value="UniProtKB-KW"/>
</dbReference>
<proteinExistence type="predicted"/>
<dbReference type="PROSITE" id="PS50966">
    <property type="entry name" value="ZF_SWIM"/>
    <property type="match status" value="1"/>
</dbReference>
<keyword evidence="7" id="KW-0067">ATP-binding</keyword>
<dbReference type="PROSITE" id="PS51194">
    <property type="entry name" value="HELICASE_CTER"/>
    <property type="match status" value="1"/>
</dbReference>
<dbReference type="Pfam" id="PF04434">
    <property type="entry name" value="SWIM"/>
    <property type="match status" value="1"/>
</dbReference>
<evidence type="ECO:0000256" key="3">
    <source>
        <dbReference type="SAM" id="Coils"/>
    </source>
</evidence>
<dbReference type="Gene3D" id="3.40.50.300">
    <property type="entry name" value="P-loop containing nucleotide triphosphate hydrolases"/>
    <property type="match status" value="1"/>
</dbReference>
<dbReference type="Gene3D" id="3.40.50.10810">
    <property type="entry name" value="Tandem AAA-ATPase domain"/>
    <property type="match status" value="1"/>
</dbReference>
<dbReference type="Pfam" id="PF00271">
    <property type="entry name" value="Helicase_C"/>
    <property type="match status" value="1"/>
</dbReference>
<dbReference type="InterPro" id="IPR038718">
    <property type="entry name" value="SNF2-like_sf"/>
</dbReference>
<dbReference type="SMART" id="SM00490">
    <property type="entry name" value="HELICc"/>
    <property type="match status" value="1"/>
</dbReference>
<evidence type="ECO:0000259" key="6">
    <source>
        <dbReference type="PROSITE" id="PS51194"/>
    </source>
</evidence>
<dbReference type="Pfam" id="PF08455">
    <property type="entry name" value="SNF2_assoc"/>
    <property type="match status" value="1"/>
</dbReference>
<dbReference type="InterPro" id="IPR000330">
    <property type="entry name" value="SNF2_N"/>
</dbReference>
<dbReference type="InterPro" id="IPR027417">
    <property type="entry name" value="P-loop_NTPase"/>
</dbReference>
<dbReference type="Proteomes" id="UP001518925">
    <property type="component" value="Unassembled WGS sequence"/>
</dbReference>
<evidence type="ECO:0000256" key="1">
    <source>
        <dbReference type="ARBA" id="ARBA00022801"/>
    </source>
</evidence>
<keyword evidence="7" id="KW-0547">Nucleotide-binding</keyword>
<feature type="coiled-coil region" evidence="3">
    <location>
        <begin position="998"/>
        <end position="1025"/>
    </location>
</feature>
<dbReference type="InterPro" id="IPR049730">
    <property type="entry name" value="SNF2/RAD54-like_C"/>
</dbReference>
<keyword evidence="8" id="KW-1185">Reference proteome</keyword>
<keyword evidence="2" id="KW-0862">Zinc</keyword>
<dbReference type="EMBL" id="JAFELM010000013">
    <property type="protein sequence ID" value="MBM6616457.1"/>
    <property type="molecule type" value="Genomic_DNA"/>
</dbReference>
<dbReference type="PANTHER" id="PTHR10799">
    <property type="entry name" value="SNF2/RAD54 HELICASE FAMILY"/>
    <property type="match status" value="1"/>
</dbReference>
<keyword evidence="1" id="KW-0378">Hydrolase</keyword>
<feature type="domain" description="Helicase C-terminal" evidence="6">
    <location>
        <begin position="874"/>
        <end position="1036"/>
    </location>
</feature>
<dbReference type="RefSeq" id="WP_204201850.1">
    <property type="nucleotide sequence ID" value="NZ_JAFELM010000013.1"/>
</dbReference>
<gene>
    <name evidence="7" type="ORF">JR050_02015</name>
</gene>
<feature type="domain" description="SWIM-type" evidence="4">
    <location>
        <begin position="50"/>
        <end position="89"/>
    </location>
</feature>
<protein>
    <submittedName>
        <fullName evidence="7">DEAD/DEAH box helicase</fullName>
    </submittedName>
</protein>
<dbReference type="PROSITE" id="PS51192">
    <property type="entry name" value="HELICASE_ATP_BIND_1"/>
    <property type="match status" value="1"/>
</dbReference>
<evidence type="ECO:0000313" key="8">
    <source>
        <dbReference type="Proteomes" id="UP001518925"/>
    </source>
</evidence>
<evidence type="ECO:0000313" key="7">
    <source>
        <dbReference type="EMBL" id="MBM6616457.1"/>
    </source>
</evidence>
<comment type="caution">
    <text evidence="7">The sequence shown here is derived from an EMBL/GenBank/DDBJ whole genome shotgun (WGS) entry which is preliminary data.</text>
</comment>
<keyword evidence="7" id="KW-0347">Helicase</keyword>
<evidence type="ECO:0000256" key="2">
    <source>
        <dbReference type="PROSITE-ProRule" id="PRU00325"/>
    </source>
</evidence>
<dbReference type="SMART" id="SM00487">
    <property type="entry name" value="DEXDc"/>
    <property type="match status" value="1"/>
</dbReference>
<organism evidence="7 8">
    <name type="scientific">Bacillus suaedaesalsae</name>
    <dbReference type="NCBI Taxonomy" id="2810349"/>
    <lineage>
        <taxon>Bacteria</taxon>
        <taxon>Bacillati</taxon>
        <taxon>Bacillota</taxon>
        <taxon>Bacilli</taxon>
        <taxon>Bacillales</taxon>
        <taxon>Bacillaceae</taxon>
        <taxon>Bacillus</taxon>
    </lineage>
</organism>
<reference evidence="7 8" key="1">
    <citation type="submission" date="2021-02" db="EMBL/GenBank/DDBJ databases">
        <title>Bacillus sp. RD4P76, an endophyte from a halophyte.</title>
        <authorList>
            <person name="Sun J.-Q."/>
        </authorList>
    </citation>
    <scope>NUCLEOTIDE SEQUENCE [LARGE SCALE GENOMIC DNA]</scope>
    <source>
        <strain evidence="7 8">RD4P76</strain>
    </source>
</reference>
<keyword evidence="2" id="KW-0863">Zinc-finger</keyword>
<keyword evidence="3" id="KW-0175">Coiled coil</keyword>
<evidence type="ECO:0000259" key="5">
    <source>
        <dbReference type="PROSITE" id="PS51192"/>
    </source>
</evidence>
<feature type="domain" description="Helicase ATP-binding" evidence="5">
    <location>
        <begin position="601"/>
        <end position="764"/>
    </location>
</feature>
<dbReference type="Pfam" id="PF00176">
    <property type="entry name" value="SNF2-rel_dom"/>
    <property type="match status" value="1"/>
</dbReference>
<dbReference type="CDD" id="cd18793">
    <property type="entry name" value="SF2_C_SNF"/>
    <property type="match status" value="1"/>
</dbReference>